<evidence type="ECO:0000313" key="3">
    <source>
        <dbReference type="Proteomes" id="UP000006334"/>
    </source>
</evidence>
<dbReference type="InterPro" id="IPR032466">
    <property type="entry name" value="Metal_Hydrolase"/>
</dbReference>
<proteinExistence type="predicted"/>
<name>K6Y9Z4_9ALTE</name>
<dbReference type="Gene3D" id="3.20.20.140">
    <property type="entry name" value="Metal-dependent hydrolases"/>
    <property type="match status" value="1"/>
</dbReference>
<keyword evidence="3" id="KW-1185">Reference proteome</keyword>
<dbReference type="InterPro" id="IPR057744">
    <property type="entry name" value="OTAase-like"/>
</dbReference>
<gene>
    <name evidence="2" type="ORF">GLIP_0828</name>
</gene>
<dbReference type="InterPro" id="IPR011059">
    <property type="entry name" value="Metal-dep_hydrolase_composite"/>
</dbReference>
<feature type="domain" description="Amidohydrolase-related" evidence="1">
    <location>
        <begin position="87"/>
        <end position="433"/>
    </location>
</feature>
<dbReference type="eggNOG" id="COG1228">
    <property type="taxonomic scope" value="Bacteria"/>
</dbReference>
<protein>
    <submittedName>
        <fullName evidence="2">Amidohydrolase</fullName>
    </submittedName>
</protein>
<dbReference type="PANTHER" id="PTHR43135:SF3">
    <property type="entry name" value="ALPHA-D-RIBOSE 1-METHYLPHOSPHONATE 5-TRIPHOSPHATE DIPHOSPHATASE"/>
    <property type="match status" value="1"/>
</dbReference>
<sequence>MNGLILHRSNEKLISVFIVLLFVILPFSASSTDAASSFILKASSMLDVRNAKIVSPATLIIRNGIIDAINPATIPKNLKVIDLGDQILLPGLIDMHTHITSDYFTGDDWTIAIAKQTTADWALQGVKFSRDVLNAGFTTIRDLGAQPGFPDVALMRAIDAGFVEGPDIWPAGHAISITGGHCDWTGYAPGIISLGPEGGIADGVAEAIKAVRYQAKFGVRVIKVCATGGVYSFSQNAEVGAQQYSIEELEVIVREAHKLGLKVAAHAHGTIGINAAVMAGVDSIEHGSILTEESVELMKANGTFLVPQTYLNEFELPPETPAETVAKNNYLKPLVVASLKLAYKSGVKMAFGSDNGVFPHNNTALEFNALVRNGISEADALRMATIFAAQLLGVEDRGELAQGKRADIIAVSTNPLEDIRVMEAVTFVMKEGVIYKN</sequence>
<dbReference type="GO" id="GO:0016810">
    <property type="term" value="F:hydrolase activity, acting on carbon-nitrogen (but not peptide) bonds"/>
    <property type="evidence" value="ECO:0007669"/>
    <property type="project" value="InterPro"/>
</dbReference>
<evidence type="ECO:0000313" key="2">
    <source>
        <dbReference type="EMBL" id="GAC13473.1"/>
    </source>
</evidence>
<reference evidence="2 3" key="1">
    <citation type="journal article" date="2017" name="Antonie Van Leeuwenhoek">
        <title>Rhizobium rhizosphaerae sp. nov., a novel species isolated from rice rhizosphere.</title>
        <authorList>
            <person name="Zhao J.J."/>
            <person name="Zhang J."/>
            <person name="Zhang R.J."/>
            <person name="Zhang C.W."/>
            <person name="Yin H.Q."/>
            <person name="Zhang X.X."/>
        </authorList>
    </citation>
    <scope>NUCLEOTIDE SEQUENCE [LARGE SCALE GENOMIC DNA]</scope>
    <source>
        <strain evidence="2 3">E3</strain>
    </source>
</reference>
<accession>K6Y9Z4</accession>
<dbReference type="InterPro" id="IPR051781">
    <property type="entry name" value="Metallo-dep_Hydrolase"/>
</dbReference>
<evidence type="ECO:0000259" key="1">
    <source>
        <dbReference type="Pfam" id="PF01979"/>
    </source>
</evidence>
<comment type="caution">
    <text evidence="2">The sequence shown here is derived from an EMBL/GenBank/DDBJ whole genome shotgun (WGS) entry which is preliminary data.</text>
</comment>
<organism evidence="2 3">
    <name type="scientific">Aliiglaciecola lipolytica E3</name>
    <dbReference type="NCBI Taxonomy" id="1127673"/>
    <lineage>
        <taxon>Bacteria</taxon>
        <taxon>Pseudomonadati</taxon>
        <taxon>Pseudomonadota</taxon>
        <taxon>Gammaproteobacteria</taxon>
        <taxon>Alteromonadales</taxon>
        <taxon>Alteromonadaceae</taxon>
        <taxon>Aliiglaciecola</taxon>
    </lineage>
</organism>
<dbReference type="Proteomes" id="UP000006334">
    <property type="component" value="Unassembled WGS sequence"/>
</dbReference>
<dbReference type="Gene3D" id="2.30.40.10">
    <property type="entry name" value="Urease, subunit C, domain 1"/>
    <property type="match status" value="1"/>
</dbReference>
<keyword evidence="2" id="KW-0378">Hydrolase</keyword>
<dbReference type="PANTHER" id="PTHR43135">
    <property type="entry name" value="ALPHA-D-RIBOSE 1-METHYLPHOSPHONATE 5-TRIPHOSPHATE DIPHOSPHATASE"/>
    <property type="match status" value="1"/>
</dbReference>
<dbReference type="CDD" id="cd01299">
    <property type="entry name" value="Met_dep_hydrolase_A"/>
    <property type="match status" value="1"/>
</dbReference>
<dbReference type="STRING" id="1127673.GLIP_0828"/>
<dbReference type="OrthoDB" id="9776455at2"/>
<dbReference type="RefSeq" id="WP_008843290.1">
    <property type="nucleotide sequence ID" value="NZ_BAEN01000021.1"/>
</dbReference>
<dbReference type="Pfam" id="PF01979">
    <property type="entry name" value="Amidohydro_1"/>
    <property type="match status" value="1"/>
</dbReference>
<dbReference type="AlphaFoldDB" id="K6Y9Z4"/>
<dbReference type="InterPro" id="IPR006680">
    <property type="entry name" value="Amidohydro-rel"/>
</dbReference>
<dbReference type="SUPFAM" id="SSF51338">
    <property type="entry name" value="Composite domain of metallo-dependent hydrolases"/>
    <property type="match status" value="1"/>
</dbReference>
<dbReference type="EMBL" id="BAEN01000021">
    <property type="protein sequence ID" value="GAC13473.1"/>
    <property type="molecule type" value="Genomic_DNA"/>
</dbReference>
<dbReference type="SUPFAM" id="SSF51556">
    <property type="entry name" value="Metallo-dependent hydrolases"/>
    <property type="match status" value="1"/>
</dbReference>